<comment type="caution">
    <text evidence="1">The sequence shown here is derived from an EMBL/GenBank/DDBJ whole genome shotgun (WGS) entry which is preliminary data.</text>
</comment>
<protein>
    <submittedName>
        <fullName evidence="1">Uncharacterized protein</fullName>
    </submittedName>
</protein>
<evidence type="ECO:0000313" key="1">
    <source>
        <dbReference type="EMBL" id="EYC41344.1"/>
    </source>
</evidence>
<dbReference type="AlphaFoldDB" id="A0A016WNE1"/>
<sequence length="70" mass="7971">MSFFYLNSTTSDMKPHPPSHRIMAGVLLSETFHEFSIVDSPSSLEIALHNRGRCSRGPKIIILSRKWKLT</sequence>
<proteinExistence type="predicted"/>
<organism evidence="1 2">
    <name type="scientific">Ancylostoma ceylanicum</name>
    <dbReference type="NCBI Taxonomy" id="53326"/>
    <lineage>
        <taxon>Eukaryota</taxon>
        <taxon>Metazoa</taxon>
        <taxon>Ecdysozoa</taxon>
        <taxon>Nematoda</taxon>
        <taxon>Chromadorea</taxon>
        <taxon>Rhabditida</taxon>
        <taxon>Rhabditina</taxon>
        <taxon>Rhabditomorpha</taxon>
        <taxon>Strongyloidea</taxon>
        <taxon>Ancylostomatidae</taxon>
        <taxon>Ancylostomatinae</taxon>
        <taxon>Ancylostoma</taxon>
    </lineage>
</organism>
<reference evidence="2" key="1">
    <citation type="journal article" date="2015" name="Nat. Genet.">
        <title>The genome and transcriptome of the zoonotic hookworm Ancylostoma ceylanicum identify infection-specific gene families.</title>
        <authorList>
            <person name="Schwarz E.M."/>
            <person name="Hu Y."/>
            <person name="Antoshechkin I."/>
            <person name="Miller M.M."/>
            <person name="Sternberg P.W."/>
            <person name="Aroian R.V."/>
        </authorList>
    </citation>
    <scope>NUCLEOTIDE SEQUENCE</scope>
    <source>
        <strain evidence="2">HY135</strain>
    </source>
</reference>
<dbReference type="Proteomes" id="UP000024635">
    <property type="component" value="Unassembled WGS sequence"/>
</dbReference>
<name>A0A016WNE1_9BILA</name>
<keyword evidence="2" id="KW-1185">Reference proteome</keyword>
<evidence type="ECO:0000313" key="2">
    <source>
        <dbReference type="Proteomes" id="UP000024635"/>
    </source>
</evidence>
<dbReference type="EMBL" id="JARK01000173">
    <property type="protein sequence ID" value="EYC41344.1"/>
    <property type="molecule type" value="Genomic_DNA"/>
</dbReference>
<accession>A0A016WNE1</accession>
<gene>
    <name evidence="1" type="primary">Acey_s0573.g170</name>
    <name evidence="1" type="ORF">Y032_0573g170</name>
</gene>